<dbReference type="InterPro" id="IPR050951">
    <property type="entry name" value="Retrovirus_Pol_polyprotein"/>
</dbReference>
<dbReference type="CDD" id="cd01647">
    <property type="entry name" value="RT_LTR"/>
    <property type="match status" value="1"/>
</dbReference>
<organism evidence="7 8">
    <name type="scientific">Dreissena polymorpha</name>
    <name type="common">Zebra mussel</name>
    <name type="synonym">Mytilus polymorpha</name>
    <dbReference type="NCBI Taxonomy" id="45954"/>
    <lineage>
        <taxon>Eukaryota</taxon>
        <taxon>Metazoa</taxon>
        <taxon>Spiralia</taxon>
        <taxon>Lophotrochozoa</taxon>
        <taxon>Mollusca</taxon>
        <taxon>Bivalvia</taxon>
        <taxon>Autobranchia</taxon>
        <taxon>Heteroconchia</taxon>
        <taxon>Euheterodonta</taxon>
        <taxon>Imparidentia</taxon>
        <taxon>Neoheterodontei</taxon>
        <taxon>Myida</taxon>
        <taxon>Dreissenoidea</taxon>
        <taxon>Dreissenidae</taxon>
        <taxon>Dreissena</taxon>
    </lineage>
</organism>
<dbReference type="PROSITE" id="PS50878">
    <property type="entry name" value="RT_POL"/>
    <property type="match status" value="1"/>
</dbReference>
<reference evidence="7" key="1">
    <citation type="journal article" date="2019" name="bioRxiv">
        <title>The Genome of the Zebra Mussel, Dreissena polymorpha: A Resource for Invasive Species Research.</title>
        <authorList>
            <person name="McCartney M.A."/>
            <person name="Auch B."/>
            <person name="Kono T."/>
            <person name="Mallez S."/>
            <person name="Zhang Y."/>
            <person name="Obille A."/>
            <person name="Becker A."/>
            <person name="Abrahante J.E."/>
            <person name="Garbe J."/>
            <person name="Badalamenti J.P."/>
            <person name="Herman A."/>
            <person name="Mangelson H."/>
            <person name="Liachko I."/>
            <person name="Sullivan S."/>
            <person name="Sone E.D."/>
            <person name="Koren S."/>
            <person name="Silverstein K.A.T."/>
            <person name="Beckman K.B."/>
            <person name="Gohl D.M."/>
        </authorList>
    </citation>
    <scope>NUCLEOTIDE SEQUENCE</scope>
    <source>
        <strain evidence="7">Duluth1</strain>
        <tissue evidence="7">Whole animal</tissue>
    </source>
</reference>
<dbReference type="InterPro" id="IPR043502">
    <property type="entry name" value="DNA/RNA_pol_sf"/>
</dbReference>
<dbReference type="PANTHER" id="PTHR37984">
    <property type="entry name" value="PROTEIN CBG26694"/>
    <property type="match status" value="1"/>
</dbReference>
<dbReference type="Gene3D" id="3.30.70.270">
    <property type="match status" value="1"/>
</dbReference>
<evidence type="ECO:0000256" key="3">
    <source>
        <dbReference type="ARBA" id="ARBA00022722"/>
    </source>
</evidence>
<feature type="region of interest" description="Disordered" evidence="5">
    <location>
        <begin position="201"/>
        <end position="236"/>
    </location>
</feature>
<dbReference type="AlphaFoldDB" id="A0A9D4S4E5"/>
<accession>A0A9D4S4E5</accession>
<gene>
    <name evidence="7" type="ORF">DPMN_016236</name>
</gene>
<keyword evidence="8" id="KW-1185">Reference proteome</keyword>
<keyword evidence="3" id="KW-0540">Nuclease</keyword>
<feature type="compositionally biased region" description="Basic residues" evidence="5">
    <location>
        <begin position="202"/>
        <end position="214"/>
    </location>
</feature>
<protein>
    <recommendedName>
        <fullName evidence="6">Reverse transcriptase domain-containing protein</fullName>
    </recommendedName>
</protein>
<dbReference type="Pfam" id="PF00078">
    <property type="entry name" value="RVT_1"/>
    <property type="match status" value="1"/>
</dbReference>
<sequence length="719" mass="80980">MNMSGITPPSMDWESSNLPEAWEKFKRHTELVFKGPLKDKKEEERIAYVLLWIGDKGRDVYQTWQLSDEENKSLEAHYKRFQTYVQPKLNSVFARFRFYNEVQGADSIDKFITRLRLRAQDCKFKDNGIQDEMIRDRLVIGTNNTRIREKLINEGDKLTLDKAIQIAQSFEYCQHQMASMNIVSNQTGATSMTATPVDAIASKRKSGPKRRQATHKQYPQQQQQQHRGQQPCDNCGNNHGPNKQSCPAFGKQCRKCHKLNHFAFKCRQQRSAHKSVHDIDNSVMEGACGHSDSGSGDTLEYFVDVVSAHSSQSPDRAFVQISIGPNMTPVNFKIDTGSECNIIPHDTFRNLKLSSPLEPPDSKLTSYSGDLIKVIGKVRLPCSHLSDKIDALFYVVGNKAPPLLGLKSSLDLKLIKLTYSVENSPKEQTPLTKDTVMSEFKTLFSGVGEIPGYAKLHLKEDAVPVVNPPRKVPEALKSRFKAELDRMVFDGIITKVTEPTAWVNSTVLIEKPKTGKLRVCIDPKALNDAICRPHYPMPTLEDVTNDLSGATHFSILDITHAYWSVKLDHESSLLTCFSTPFGRYRYLRLPFGISSSGDIFMQKCNEIFENSPGVHCIVDDILISGRSRAEHDQNLRNALKLAQNKGVRFNPNKCIISATEVPFFGHVVSSQGLKPDSSKQNAITDLKAPQTRAELETFLGMVNYLAKIRAKSRRDYSPP</sequence>
<evidence type="ECO:0000256" key="1">
    <source>
        <dbReference type="ARBA" id="ARBA00022679"/>
    </source>
</evidence>
<evidence type="ECO:0000259" key="6">
    <source>
        <dbReference type="PROSITE" id="PS50878"/>
    </source>
</evidence>
<dbReference type="GO" id="GO:0016779">
    <property type="term" value="F:nucleotidyltransferase activity"/>
    <property type="evidence" value="ECO:0007669"/>
    <property type="project" value="UniProtKB-KW"/>
</dbReference>
<dbReference type="PANTHER" id="PTHR37984:SF5">
    <property type="entry name" value="PROTEIN NYNRIN-LIKE"/>
    <property type="match status" value="1"/>
</dbReference>
<dbReference type="EMBL" id="JAIWYP010000001">
    <property type="protein sequence ID" value="KAH3892124.1"/>
    <property type="molecule type" value="Genomic_DNA"/>
</dbReference>
<feature type="compositionally biased region" description="Low complexity" evidence="5">
    <location>
        <begin position="217"/>
        <end position="230"/>
    </location>
</feature>
<evidence type="ECO:0000256" key="4">
    <source>
        <dbReference type="ARBA" id="ARBA00022759"/>
    </source>
</evidence>
<dbReference type="CDD" id="cd05481">
    <property type="entry name" value="retropepsin_like_LTR_1"/>
    <property type="match status" value="1"/>
</dbReference>
<dbReference type="InterPro" id="IPR021109">
    <property type="entry name" value="Peptidase_aspartic_dom_sf"/>
</dbReference>
<keyword evidence="2" id="KW-0548">Nucleotidyltransferase</keyword>
<keyword evidence="4" id="KW-0378">Hydrolase</keyword>
<evidence type="ECO:0000256" key="5">
    <source>
        <dbReference type="SAM" id="MobiDB-lite"/>
    </source>
</evidence>
<dbReference type="Gene3D" id="2.40.70.10">
    <property type="entry name" value="Acid Proteases"/>
    <property type="match status" value="1"/>
</dbReference>
<comment type="caution">
    <text evidence="7">The sequence shown here is derived from an EMBL/GenBank/DDBJ whole genome shotgun (WGS) entry which is preliminary data.</text>
</comment>
<dbReference type="InterPro" id="IPR043128">
    <property type="entry name" value="Rev_trsase/Diguanyl_cyclase"/>
</dbReference>
<name>A0A9D4S4E5_DREPO</name>
<keyword evidence="1" id="KW-0808">Transferase</keyword>
<dbReference type="InterPro" id="IPR000477">
    <property type="entry name" value="RT_dom"/>
</dbReference>
<evidence type="ECO:0000256" key="2">
    <source>
        <dbReference type="ARBA" id="ARBA00022695"/>
    </source>
</evidence>
<feature type="domain" description="Reverse transcriptase" evidence="6">
    <location>
        <begin position="490"/>
        <end position="668"/>
    </location>
</feature>
<evidence type="ECO:0000313" key="8">
    <source>
        <dbReference type="Proteomes" id="UP000828390"/>
    </source>
</evidence>
<evidence type="ECO:0000313" key="7">
    <source>
        <dbReference type="EMBL" id="KAH3892124.1"/>
    </source>
</evidence>
<reference evidence="7" key="2">
    <citation type="submission" date="2020-11" db="EMBL/GenBank/DDBJ databases">
        <authorList>
            <person name="McCartney M.A."/>
            <person name="Auch B."/>
            <person name="Kono T."/>
            <person name="Mallez S."/>
            <person name="Becker A."/>
            <person name="Gohl D.M."/>
            <person name="Silverstein K.A.T."/>
            <person name="Koren S."/>
            <person name="Bechman K.B."/>
            <person name="Herman A."/>
            <person name="Abrahante J.E."/>
            <person name="Garbe J."/>
        </authorList>
    </citation>
    <scope>NUCLEOTIDE SEQUENCE</scope>
    <source>
        <strain evidence="7">Duluth1</strain>
        <tissue evidence="7">Whole animal</tissue>
    </source>
</reference>
<dbReference type="Proteomes" id="UP000828390">
    <property type="component" value="Unassembled WGS sequence"/>
</dbReference>
<proteinExistence type="predicted"/>
<dbReference type="GO" id="GO:0004519">
    <property type="term" value="F:endonuclease activity"/>
    <property type="evidence" value="ECO:0007669"/>
    <property type="project" value="UniProtKB-KW"/>
</dbReference>
<dbReference type="Gene3D" id="3.10.10.10">
    <property type="entry name" value="HIV Type 1 Reverse Transcriptase, subunit A, domain 1"/>
    <property type="match status" value="1"/>
</dbReference>
<keyword evidence="4" id="KW-0255">Endonuclease</keyword>
<dbReference type="SUPFAM" id="SSF56672">
    <property type="entry name" value="DNA/RNA polymerases"/>
    <property type="match status" value="1"/>
</dbReference>